<evidence type="ECO:0000313" key="2">
    <source>
        <dbReference type="Proteomes" id="UP000270296"/>
    </source>
</evidence>
<keyword evidence="2" id="KW-1185">Reference proteome</keyword>
<sequence>MVNGSSAAATKAVRLHRSGLSMAPFCSIYVWMCALLRVMVESASAGNPHIIYAGISYTYKPDVVMLLHSQPRVNAKGASIADFHSLSQFSNSLSCFW</sequence>
<dbReference type="AlphaFoldDB" id="A0A183IC26"/>
<dbReference type="EMBL" id="UZAM01006733">
    <property type="protein sequence ID" value="VDO93431.1"/>
    <property type="molecule type" value="Genomic_DNA"/>
</dbReference>
<evidence type="ECO:0000313" key="3">
    <source>
        <dbReference type="WBParaSite" id="SBAD_0000121101-mRNA-1"/>
    </source>
</evidence>
<name>A0A183IC26_9BILA</name>
<organism evidence="3">
    <name type="scientific">Soboliphyme baturini</name>
    <dbReference type="NCBI Taxonomy" id="241478"/>
    <lineage>
        <taxon>Eukaryota</taxon>
        <taxon>Metazoa</taxon>
        <taxon>Ecdysozoa</taxon>
        <taxon>Nematoda</taxon>
        <taxon>Enoplea</taxon>
        <taxon>Dorylaimia</taxon>
        <taxon>Dioctophymatida</taxon>
        <taxon>Dioctophymatoidea</taxon>
        <taxon>Soboliphymatidae</taxon>
        <taxon>Soboliphyme</taxon>
    </lineage>
</organism>
<gene>
    <name evidence="1" type="ORF">SBAD_LOCUS1170</name>
</gene>
<dbReference type="WBParaSite" id="SBAD_0000121101-mRNA-1">
    <property type="protein sequence ID" value="SBAD_0000121101-mRNA-1"/>
    <property type="gene ID" value="SBAD_0000121101"/>
</dbReference>
<protein>
    <submittedName>
        <fullName evidence="3">Secreted protein</fullName>
    </submittedName>
</protein>
<reference evidence="3" key="1">
    <citation type="submission" date="2016-06" db="UniProtKB">
        <authorList>
            <consortium name="WormBaseParasite"/>
        </authorList>
    </citation>
    <scope>IDENTIFICATION</scope>
</reference>
<accession>A0A183IC26</accession>
<evidence type="ECO:0000313" key="1">
    <source>
        <dbReference type="EMBL" id="VDO93431.1"/>
    </source>
</evidence>
<reference evidence="1" key="2">
    <citation type="submission" date="2018-11" db="EMBL/GenBank/DDBJ databases">
        <authorList>
            <consortium name="Pathogen Informatics"/>
        </authorList>
    </citation>
    <scope>NUCLEOTIDE SEQUENCE [LARGE SCALE GENOMIC DNA]</scope>
</reference>
<dbReference type="Proteomes" id="UP000270296">
    <property type="component" value="Unassembled WGS sequence"/>
</dbReference>
<proteinExistence type="predicted"/>